<comment type="caution">
    <text evidence="11">The sequence shown here is derived from an EMBL/GenBank/DDBJ whole genome shotgun (WGS) entry which is preliminary data.</text>
</comment>
<dbReference type="EC" id="2.7.7.3" evidence="9"/>
<keyword evidence="5 9" id="KW-0067">ATP-binding</keyword>
<feature type="binding site" evidence="9">
    <location>
        <begin position="15"/>
        <end position="16"/>
    </location>
    <ligand>
        <name>ATP</name>
        <dbReference type="ChEBI" id="CHEBI:30616"/>
    </ligand>
</feature>
<evidence type="ECO:0000256" key="8">
    <source>
        <dbReference type="ARBA" id="ARBA00029346"/>
    </source>
</evidence>
<dbReference type="InterPro" id="IPR001980">
    <property type="entry name" value="PPAT"/>
</dbReference>
<dbReference type="Proteomes" id="UP000654993">
    <property type="component" value="Unassembled WGS sequence"/>
</dbReference>
<evidence type="ECO:0000256" key="7">
    <source>
        <dbReference type="ARBA" id="ARBA00022993"/>
    </source>
</evidence>
<dbReference type="GO" id="GO:0005524">
    <property type="term" value="F:ATP binding"/>
    <property type="evidence" value="ECO:0007669"/>
    <property type="project" value="UniProtKB-KW"/>
</dbReference>
<dbReference type="InterPro" id="IPR014729">
    <property type="entry name" value="Rossmann-like_a/b/a_fold"/>
</dbReference>
<keyword evidence="6 9" id="KW-0460">Magnesium</keyword>
<comment type="subunit">
    <text evidence="9">Homohexamer.</text>
</comment>
<keyword evidence="7 9" id="KW-0173">Coenzyme A biosynthesis</keyword>
<keyword evidence="4 9" id="KW-0547">Nucleotide-binding</keyword>
<organism evidence="11 12">
    <name type="scientific">Insulibacter thermoxylanivorax</name>
    <dbReference type="NCBI Taxonomy" id="2749268"/>
    <lineage>
        <taxon>Bacteria</taxon>
        <taxon>Bacillati</taxon>
        <taxon>Bacillota</taxon>
        <taxon>Bacilli</taxon>
        <taxon>Bacillales</taxon>
        <taxon>Paenibacillaceae</taxon>
        <taxon>Insulibacter</taxon>
    </lineage>
</organism>
<evidence type="ECO:0000313" key="11">
    <source>
        <dbReference type="EMBL" id="GFR37780.1"/>
    </source>
</evidence>
<evidence type="ECO:0000256" key="6">
    <source>
        <dbReference type="ARBA" id="ARBA00022842"/>
    </source>
</evidence>
<comment type="subcellular location">
    <subcellularLocation>
        <location evidence="9">Cytoplasm</location>
    </subcellularLocation>
</comment>
<evidence type="ECO:0000256" key="2">
    <source>
        <dbReference type="ARBA" id="ARBA00022679"/>
    </source>
</evidence>
<dbReference type="HAMAP" id="MF_00151">
    <property type="entry name" value="PPAT_bact"/>
    <property type="match status" value="1"/>
</dbReference>
<comment type="similarity">
    <text evidence="9">Belongs to the bacterial CoaD family.</text>
</comment>
<name>A0A916QBN6_9BACL</name>
<reference evidence="11" key="2">
    <citation type="journal article" date="2021" name="Data Brief">
        <title>Draft genome sequence data of the facultative, thermophilic, xylanolytic bacterium Paenibacillus sp. strain DA-C8.</title>
        <authorList>
            <person name="Chhe C."/>
            <person name="Uke A."/>
            <person name="Baramee S."/>
            <person name="Ungkulpasvich U."/>
            <person name="Tachaapaikoon C."/>
            <person name="Pason P."/>
            <person name="Waeonukul R."/>
            <person name="Ratanakhanokchai K."/>
            <person name="Kosugi A."/>
        </authorList>
    </citation>
    <scope>NUCLEOTIDE SEQUENCE</scope>
    <source>
        <strain evidence="11">DA-C8</strain>
    </source>
</reference>
<dbReference type="Gene3D" id="3.40.50.620">
    <property type="entry name" value="HUPs"/>
    <property type="match status" value="1"/>
</dbReference>
<dbReference type="AlphaFoldDB" id="A0A916QBN6"/>
<evidence type="ECO:0000259" key="10">
    <source>
        <dbReference type="Pfam" id="PF01467"/>
    </source>
</evidence>
<dbReference type="NCBIfam" id="TIGR01510">
    <property type="entry name" value="coaD_prev_kdtB"/>
    <property type="match status" value="1"/>
</dbReference>
<reference evidence="11" key="1">
    <citation type="submission" date="2020-08" db="EMBL/GenBank/DDBJ databases">
        <authorList>
            <person name="Uke A."/>
            <person name="Chhe C."/>
            <person name="Baramee S."/>
            <person name="Kosugi A."/>
        </authorList>
    </citation>
    <scope>NUCLEOTIDE SEQUENCE</scope>
    <source>
        <strain evidence="11">DA-C8</strain>
    </source>
</reference>
<keyword evidence="2 9" id="KW-0808">Transferase</keyword>
<sequence>MKRPRPELIAVYPGSFDPVTNGHLDIIHRAAKHFDHVIVAVLNNSSKKPLFSVEERKELLIAVTKDMPNVEVDSFRDLLVNYMQQKQASIIIRGLRAVSDFEYELQLASTNSKLNRQVETFFMMTNPQYSYLSSSIVKEIAQYHGNVSDLVPKIVEEALRKKYPSPSNKRLV</sequence>
<dbReference type="CDD" id="cd02163">
    <property type="entry name" value="PPAT"/>
    <property type="match status" value="1"/>
</dbReference>
<dbReference type="GO" id="GO:0004595">
    <property type="term" value="F:pantetheine-phosphate adenylyltransferase activity"/>
    <property type="evidence" value="ECO:0007669"/>
    <property type="project" value="UniProtKB-UniRule"/>
</dbReference>
<feature type="binding site" evidence="9">
    <location>
        <position position="15"/>
    </location>
    <ligand>
        <name>substrate</name>
    </ligand>
</feature>
<feature type="binding site" evidence="9">
    <location>
        <begin position="129"/>
        <end position="135"/>
    </location>
    <ligand>
        <name>ATP</name>
        <dbReference type="ChEBI" id="CHEBI:30616"/>
    </ligand>
</feature>
<dbReference type="PRINTS" id="PR01020">
    <property type="entry name" value="LPSBIOSNTHSS"/>
</dbReference>
<evidence type="ECO:0000313" key="12">
    <source>
        <dbReference type="Proteomes" id="UP000654993"/>
    </source>
</evidence>
<comment type="pathway">
    <text evidence="9">Cofactor biosynthesis; coenzyme A biosynthesis; CoA from (R)-pantothenate: step 4/5.</text>
</comment>
<feature type="domain" description="Cytidyltransferase-like" evidence="10">
    <location>
        <begin position="11"/>
        <end position="139"/>
    </location>
</feature>
<dbReference type="GO" id="GO:0015937">
    <property type="term" value="P:coenzyme A biosynthetic process"/>
    <property type="evidence" value="ECO:0007669"/>
    <property type="project" value="UniProtKB-UniRule"/>
</dbReference>
<proteinExistence type="inferred from homology"/>
<feature type="binding site" evidence="9">
    <location>
        <position position="79"/>
    </location>
    <ligand>
        <name>substrate</name>
    </ligand>
</feature>
<protein>
    <recommendedName>
        <fullName evidence="9">Phosphopantetheine adenylyltransferase</fullName>
        <ecNumber evidence="9">2.7.7.3</ecNumber>
    </recommendedName>
    <alternativeName>
        <fullName evidence="9">Dephospho-CoA pyrophosphorylase</fullName>
    </alternativeName>
    <alternativeName>
        <fullName evidence="9">Pantetheine-phosphate adenylyltransferase</fullName>
        <shortName evidence="9">PPAT</shortName>
    </alternativeName>
</protein>
<dbReference type="SUPFAM" id="SSF52374">
    <property type="entry name" value="Nucleotidylyl transferase"/>
    <property type="match status" value="1"/>
</dbReference>
<gene>
    <name evidence="9 11" type="primary">coaD</name>
    <name evidence="11" type="ORF">PRECH8_10760</name>
</gene>
<dbReference type="RefSeq" id="WP_200966044.1">
    <property type="nucleotide sequence ID" value="NZ_BMAQ01000006.1"/>
</dbReference>
<comment type="function">
    <text evidence="9">Reversibly transfers an adenylyl group from ATP to 4'-phosphopantetheine, yielding dephospho-CoA (dPCoA) and pyrophosphate.</text>
</comment>
<evidence type="ECO:0000256" key="1">
    <source>
        <dbReference type="ARBA" id="ARBA00022490"/>
    </source>
</evidence>
<dbReference type="PANTHER" id="PTHR21342">
    <property type="entry name" value="PHOSPHOPANTETHEINE ADENYLYLTRANSFERASE"/>
    <property type="match status" value="1"/>
</dbReference>
<feature type="binding site" evidence="9">
    <location>
        <position position="104"/>
    </location>
    <ligand>
        <name>ATP</name>
        <dbReference type="ChEBI" id="CHEBI:30616"/>
    </ligand>
</feature>
<keyword evidence="12" id="KW-1185">Reference proteome</keyword>
<dbReference type="InterPro" id="IPR004821">
    <property type="entry name" value="Cyt_trans-like"/>
</dbReference>
<keyword evidence="1 9" id="KW-0963">Cytoplasm</keyword>
<feature type="binding site" evidence="9">
    <location>
        <position position="47"/>
    </location>
    <ligand>
        <name>substrate</name>
    </ligand>
</feature>
<dbReference type="FunFam" id="3.40.50.620:FF:000012">
    <property type="entry name" value="Phosphopantetheine adenylyltransferase"/>
    <property type="match status" value="1"/>
</dbReference>
<dbReference type="Pfam" id="PF01467">
    <property type="entry name" value="CTP_transf_like"/>
    <property type="match status" value="1"/>
</dbReference>
<evidence type="ECO:0000256" key="4">
    <source>
        <dbReference type="ARBA" id="ARBA00022741"/>
    </source>
</evidence>
<feature type="binding site" evidence="9">
    <location>
        <position position="23"/>
    </location>
    <ligand>
        <name>ATP</name>
        <dbReference type="ChEBI" id="CHEBI:30616"/>
    </ligand>
</feature>
<dbReference type="GO" id="GO:0005737">
    <property type="term" value="C:cytoplasm"/>
    <property type="evidence" value="ECO:0007669"/>
    <property type="project" value="UniProtKB-SubCell"/>
</dbReference>
<evidence type="ECO:0000256" key="5">
    <source>
        <dbReference type="ARBA" id="ARBA00022840"/>
    </source>
</evidence>
<dbReference type="NCBIfam" id="TIGR00125">
    <property type="entry name" value="cyt_tran_rel"/>
    <property type="match status" value="1"/>
</dbReference>
<keyword evidence="3 9" id="KW-0548">Nucleotidyltransferase</keyword>
<evidence type="ECO:0000256" key="9">
    <source>
        <dbReference type="HAMAP-Rule" id="MF_00151"/>
    </source>
</evidence>
<dbReference type="PANTHER" id="PTHR21342:SF1">
    <property type="entry name" value="PHOSPHOPANTETHEINE ADENYLYLTRANSFERASE"/>
    <property type="match status" value="1"/>
</dbReference>
<feature type="binding site" evidence="9">
    <location>
        <begin position="94"/>
        <end position="96"/>
    </location>
    <ligand>
        <name>ATP</name>
        <dbReference type="ChEBI" id="CHEBI:30616"/>
    </ligand>
</feature>
<accession>A0A916QBN6</accession>
<comment type="catalytic activity">
    <reaction evidence="8 9">
        <text>(R)-4'-phosphopantetheine + ATP + H(+) = 3'-dephospho-CoA + diphosphate</text>
        <dbReference type="Rhea" id="RHEA:19801"/>
        <dbReference type="ChEBI" id="CHEBI:15378"/>
        <dbReference type="ChEBI" id="CHEBI:30616"/>
        <dbReference type="ChEBI" id="CHEBI:33019"/>
        <dbReference type="ChEBI" id="CHEBI:57328"/>
        <dbReference type="ChEBI" id="CHEBI:61723"/>
        <dbReference type="EC" id="2.7.7.3"/>
    </reaction>
</comment>
<dbReference type="EMBL" id="BMAQ01000006">
    <property type="protein sequence ID" value="GFR37780.1"/>
    <property type="molecule type" value="Genomic_DNA"/>
</dbReference>
<feature type="binding site" evidence="9">
    <location>
        <position position="93"/>
    </location>
    <ligand>
        <name>substrate</name>
    </ligand>
</feature>
<evidence type="ECO:0000256" key="3">
    <source>
        <dbReference type="ARBA" id="ARBA00022695"/>
    </source>
</evidence>
<feature type="site" description="Transition state stabilizer" evidence="9">
    <location>
        <position position="23"/>
    </location>
</feature>
<comment type="cofactor">
    <cofactor evidence="9">
        <name>Mg(2+)</name>
        <dbReference type="ChEBI" id="CHEBI:18420"/>
    </cofactor>
</comment>